<organism evidence="2 3">
    <name type="scientific">Simiduia curdlanivorans</name>
    <dbReference type="NCBI Taxonomy" id="1492769"/>
    <lineage>
        <taxon>Bacteria</taxon>
        <taxon>Pseudomonadati</taxon>
        <taxon>Pseudomonadota</taxon>
        <taxon>Gammaproteobacteria</taxon>
        <taxon>Cellvibrionales</taxon>
        <taxon>Cellvibrionaceae</taxon>
        <taxon>Simiduia</taxon>
    </lineage>
</organism>
<feature type="transmembrane region" description="Helical" evidence="1">
    <location>
        <begin position="53"/>
        <end position="72"/>
    </location>
</feature>
<evidence type="ECO:0000313" key="3">
    <source>
        <dbReference type="Proteomes" id="UP001595840"/>
    </source>
</evidence>
<dbReference type="Pfam" id="PF12279">
    <property type="entry name" value="DUF3619"/>
    <property type="match status" value="1"/>
</dbReference>
<dbReference type="InterPro" id="IPR022064">
    <property type="entry name" value="DUF3619"/>
</dbReference>
<evidence type="ECO:0000313" key="2">
    <source>
        <dbReference type="EMBL" id="MFC4361908.1"/>
    </source>
</evidence>
<proteinExistence type="predicted"/>
<evidence type="ECO:0000256" key="1">
    <source>
        <dbReference type="SAM" id="Phobius"/>
    </source>
</evidence>
<keyword evidence="1" id="KW-1133">Transmembrane helix</keyword>
<comment type="caution">
    <text evidence="2">The sequence shown here is derived from an EMBL/GenBank/DDBJ whole genome shotgun (WGS) entry which is preliminary data.</text>
</comment>
<accession>A0ABV8V421</accession>
<reference evidence="3" key="1">
    <citation type="journal article" date="2019" name="Int. J. Syst. Evol. Microbiol.">
        <title>The Global Catalogue of Microorganisms (GCM) 10K type strain sequencing project: providing services to taxonomists for standard genome sequencing and annotation.</title>
        <authorList>
            <consortium name="The Broad Institute Genomics Platform"/>
            <consortium name="The Broad Institute Genome Sequencing Center for Infectious Disease"/>
            <person name="Wu L."/>
            <person name="Ma J."/>
        </authorList>
    </citation>
    <scope>NUCLEOTIDE SEQUENCE [LARGE SCALE GENOMIC DNA]</scope>
    <source>
        <strain evidence="3">CECT 8570</strain>
    </source>
</reference>
<keyword evidence="1" id="KW-0812">Transmembrane</keyword>
<dbReference type="RefSeq" id="WP_290264033.1">
    <property type="nucleotide sequence ID" value="NZ_JAUFQG010000006.1"/>
</dbReference>
<protein>
    <submittedName>
        <fullName evidence="2">DUF3619 family protein</fullName>
    </submittedName>
</protein>
<dbReference type="EMBL" id="JBHSCX010000004">
    <property type="protein sequence ID" value="MFC4361908.1"/>
    <property type="molecule type" value="Genomic_DNA"/>
</dbReference>
<keyword evidence="3" id="KW-1185">Reference proteome</keyword>
<name>A0ABV8V421_9GAMM</name>
<gene>
    <name evidence="2" type="ORF">ACFOX3_06310</name>
</gene>
<dbReference type="Proteomes" id="UP001595840">
    <property type="component" value="Unassembled WGS sequence"/>
</dbReference>
<keyword evidence="1" id="KW-0472">Membrane</keyword>
<sequence length="117" mass="13089">MAEKFTHQVCKQLDKNVEQLEPELSAKLAAARRAALAPQPEPKRPTWRVFSPVVYWPALAAALLAIVILPSLTVPTHAPIEPSLDAHSLYDVEPELLETMDLLWAVEDLAEREMRAL</sequence>